<gene>
    <name evidence="2" type="ORF">F9C07_1796663</name>
</gene>
<feature type="chain" id="PRO_5030791852" description="Secreted protein" evidence="1">
    <location>
        <begin position="24"/>
        <end position="101"/>
    </location>
</feature>
<evidence type="ECO:0000313" key="3">
    <source>
        <dbReference type="Proteomes" id="UP000596276"/>
    </source>
</evidence>
<keyword evidence="1" id="KW-0732">Signal</keyword>
<dbReference type="AlphaFoldDB" id="A0A7U2N2F1"/>
<name>A0A7U2N2F1_ASPFN</name>
<dbReference type="VEuPathDB" id="FungiDB:F9C07_1796663"/>
<dbReference type="PROSITE" id="PS51257">
    <property type="entry name" value="PROKAR_LIPOPROTEIN"/>
    <property type="match status" value="1"/>
</dbReference>
<accession>A0A7U2N2F1</accession>
<reference evidence="3" key="1">
    <citation type="journal article" date="2021" name="G3 (Bethesda)">
        <title>Chromosome assembled and annotated genome sequence of Aspergillus flavus NRRL 3357.</title>
        <authorList>
            <person name="Skerker J.M."/>
            <person name="Pianalto K.M."/>
            <person name="Mondo S.J."/>
            <person name="Yang K."/>
            <person name="Arkin A.P."/>
            <person name="Keller N.P."/>
            <person name="Grigoriev I.V."/>
            <person name="Louise Glass N.L."/>
        </authorList>
    </citation>
    <scope>NUCLEOTIDE SEQUENCE [LARGE SCALE GENOMIC DNA]</scope>
    <source>
        <strain evidence="3">ATCC 200026 / FGSC A1120 / IAM 13836 / NRRL 3357 / JCM 12722 / SRRC 167</strain>
    </source>
</reference>
<dbReference type="EMBL" id="CP044623">
    <property type="protein sequence ID" value="QRD94322.1"/>
    <property type="molecule type" value="Genomic_DNA"/>
</dbReference>
<evidence type="ECO:0000256" key="1">
    <source>
        <dbReference type="SAM" id="SignalP"/>
    </source>
</evidence>
<protein>
    <recommendedName>
        <fullName evidence="4">Secreted protein</fullName>
    </recommendedName>
</protein>
<keyword evidence="3" id="KW-1185">Reference proteome</keyword>
<evidence type="ECO:0008006" key="4">
    <source>
        <dbReference type="Google" id="ProtNLM"/>
    </source>
</evidence>
<organism evidence="2 3">
    <name type="scientific">Aspergillus flavus (strain ATCC 200026 / FGSC A1120 / IAM 13836 / NRRL 3357 / JCM 12722 / SRRC 167)</name>
    <dbReference type="NCBI Taxonomy" id="332952"/>
    <lineage>
        <taxon>Eukaryota</taxon>
        <taxon>Fungi</taxon>
        <taxon>Dikarya</taxon>
        <taxon>Ascomycota</taxon>
        <taxon>Pezizomycotina</taxon>
        <taxon>Eurotiomycetes</taxon>
        <taxon>Eurotiomycetidae</taxon>
        <taxon>Eurotiales</taxon>
        <taxon>Aspergillaceae</taxon>
        <taxon>Aspergillus</taxon>
        <taxon>Aspergillus subgen. Circumdati</taxon>
    </lineage>
</organism>
<feature type="signal peptide" evidence="1">
    <location>
        <begin position="1"/>
        <end position="23"/>
    </location>
</feature>
<dbReference type="Proteomes" id="UP000596276">
    <property type="component" value="Chromosome 6"/>
</dbReference>
<proteinExistence type="predicted"/>
<sequence length="101" mass="11625">MTLRCLVLWENLSTSCFICSCVALSVVGLEGWCVDEGLDTNDRHPLINATKSWHSARYTFLVIQLEYRVVYDRDLLYWDFCGDVSIYIANVVKVQINSRTV</sequence>
<evidence type="ECO:0000313" key="2">
    <source>
        <dbReference type="EMBL" id="QRD94322.1"/>
    </source>
</evidence>